<dbReference type="PANTHER" id="PTHR37970">
    <property type="entry name" value="PROTEIN CBG08587"/>
    <property type="match status" value="1"/>
</dbReference>
<feature type="region of interest" description="Disordered" evidence="1">
    <location>
        <begin position="425"/>
        <end position="454"/>
    </location>
</feature>
<keyword evidence="3" id="KW-1185">Reference proteome</keyword>
<evidence type="ECO:0000256" key="1">
    <source>
        <dbReference type="SAM" id="MobiDB-lite"/>
    </source>
</evidence>
<evidence type="ECO:0008006" key="4">
    <source>
        <dbReference type="Google" id="ProtNLM"/>
    </source>
</evidence>
<feature type="compositionally biased region" description="Basic and acidic residues" evidence="1">
    <location>
        <begin position="230"/>
        <end position="249"/>
    </location>
</feature>
<accession>A0A151IUB4</accession>
<protein>
    <recommendedName>
        <fullName evidence="4">Serine-rich adhesin for platelets</fullName>
    </recommendedName>
</protein>
<gene>
    <name evidence="2" type="ORF">ALC57_16818</name>
</gene>
<dbReference type="PANTHER" id="PTHR37970:SF1">
    <property type="entry name" value="SERINE-RICH ADHESIN FOR PLATELETS"/>
    <property type="match status" value="1"/>
</dbReference>
<feature type="region of interest" description="Disordered" evidence="1">
    <location>
        <begin position="386"/>
        <end position="411"/>
    </location>
</feature>
<feature type="compositionally biased region" description="Basic and acidic residues" evidence="1">
    <location>
        <begin position="395"/>
        <end position="411"/>
    </location>
</feature>
<dbReference type="EMBL" id="KQ980961">
    <property type="protein sequence ID" value="KYN11039.1"/>
    <property type="molecule type" value="Genomic_DNA"/>
</dbReference>
<dbReference type="Proteomes" id="UP000078492">
    <property type="component" value="Unassembled WGS sequence"/>
</dbReference>
<reference evidence="2 3" key="1">
    <citation type="submission" date="2015-09" db="EMBL/GenBank/DDBJ databases">
        <title>Trachymyrmex cornetzi WGS genome.</title>
        <authorList>
            <person name="Nygaard S."/>
            <person name="Hu H."/>
            <person name="Boomsma J."/>
            <person name="Zhang G."/>
        </authorList>
    </citation>
    <scope>NUCLEOTIDE SEQUENCE [LARGE SCALE GENOMIC DNA]</scope>
    <source>
        <strain evidence="2">Tcor2-1</strain>
        <tissue evidence="2">Whole body</tissue>
    </source>
</reference>
<evidence type="ECO:0000313" key="2">
    <source>
        <dbReference type="EMBL" id="KYN11039.1"/>
    </source>
</evidence>
<feature type="compositionally biased region" description="Basic and acidic residues" evidence="1">
    <location>
        <begin position="660"/>
        <end position="670"/>
    </location>
</feature>
<dbReference type="STRING" id="471704.A0A151IUB4"/>
<feature type="region of interest" description="Disordered" evidence="1">
    <location>
        <begin position="85"/>
        <end position="114"/>
    </location>
</feature>
<feature type="region of interest" description="Disordered" evidence="1">
    <location>
        <begin position="213"/>
        <end position="255"/>
    </location>
</feature>
<feature type="region of interest" description="Disordered" evidence="1">
    <location>
        <begin position="903"/>
        <end position="943"/>
    </location>
</feature>
<name>A0A151IUB4_9HYME</name>
<sequence length="1467" mass="163036">MSTQCNRFVQNAWKKELCSNCFKPKEEHALADDVLRLNVEKASTNLKIDHLQLQSILRDKTVCRKDQRKKNVGFPESLTEVIGYGGDDFSDGEEDRDGIQVDSSAKPEDLVPDSEEERALFDLTRANTNFNTVTANLTNVETNGSHDVSKSSTASPAKSFASLMLGKIQRDADGRKTTLLVSVTPFGGEESVPTAKRPTDRKINTINLQTSPFIRLKPGDDGSSDNTTEAAKKLNGPERNKIEEQEQKSPSELGKIVDMPLITSANMISIMRRETTADTANTDAVKTAETMAQKYLSVSKVDKNNATSVPLNTASATKKTEIETSSRMSTQSVLSNDVGESVKRTMTSKSDCVKQDQGKEEMVELVSLNKTSKNEEILESDRSMNVDNKNVNGVDNDKETPSSQVREVEGECEGAERKKFCFDSSRELAGEPDGKADEEEMTEPPALPTSPPPIITTEPRPSFLHGSVNTDLKTKPAVPQKPATFSAKANLNDGPFAVRKISNGDYVLSPPSVQTVASRSAQSLGMQDMSSRCSTKKNVTNEILSEPDQVPPTITAQTSESGYPAKTALKSSLSPLFTSVTTPPVLRNYPMSNEEMEENVMLDEEFPEITPVSVSTMELIRSPNKRRIAPRPPESMEDLMPVSSLFARNPGANLKSDSPVVREKEKRERSSSCSPKFRKAVCDLPDPTNENAKQPIESVPRRTISLSQDSLTTEKDVREEKKRGRNRKGFSLKRFLRMGTRKDMDVITGQTSGARTDEIPSTPQPKPRLEIIHPLELDGAAVEVVGNDRIIARMNEEQTDSCGAKNDGSRMARLPPSIAEEKKHYVVITARPGKPPPPPRNQSLEDWSRLDLADKPVRPPPPRAEIKLNVASRNDKTSKATWRPSTTSDSIYANLAAEDVTGEVRSALTPSKPQRTASMRDRAVSQPVTKRSLGTSAEDHHRDYDRLATARPTSESPSRFQTTYTQTLNVNRLLLLDCSMKMLIRTRFTRCIQYSLRDGCFCLQIDCLQYLLPTSLLPTTSNDSHMYECLSSSPECDSNLELRHGSGNGFRAACKRKSDSSAIIGESKAHHQPSFVRSISLPYCGSETESELYASYTFYTGDEGAEEDQDWKNADDELRMGRLRQRRGRTIVHRSLEDNYGAVVVANHEALAQFLEQENQTVQFPPSLRALKNANPRLKHFNVDTLSLVSIGRRIFCPATWNDQNVTLCIAFDLAMPMPQKDFYLTPIIEFVDKVPKKIIEKVQPSRNEDVEATISILPCLNVITIQSFGAMSKNINGEGASRETSFVFLQLVNALKSLQARGIEDASKSLSDVVLCREDVYYRLYLLQGLVFSHPSDESSEERVSLCECALIALQQLHLTDELPLIQDLLIREKAVTLSQVKSVLEFSLWGPADVPFGGPREREVALQRWLDLERANVLHALIKTKAALTVIDEYQLLFLVRTTAKIMSEASILLDEQRKRLAQRC</sequence>
<feature type="region of interest" description="Disordered" evidence="1">
    <location>
        <begin position="186"/>
        <end position="205"/>
    </location>
</feature>
<proteinExistence type="predicted"/>
<organism evidence="2 3">
    <name type="scientific">Trachymyrmex cornetzi</name>
    <dbReference type="NCBI Taxonomy" id="471704"/>
    <lineage>
        <taxon>Eukaryota</taxon>
        <taxon>Metazoa</taxon>
        <taxon>Ecdysozoa</taxon>
        <taxon>Arthropoda</taxon>
        <taxon>Hexapoda</taxon>
        <taxon>Insecta</taxon>
        <taxon>Pterygota</taxon>
        <taxon>Neoptera</taxon>
        <taxon>Endopterygota</taxon>
        <taxon>Hymenoptera</taxon>
        <taxon>Apocrita</taxon>
        <taxon>Aculeata</taxon>
        <taxon>Formicoidea</taxon>
        <taxon>Formicidae</taxon>
        <taxon>Myrmicinae</taxon>
        <taxon>Trachymyrmex</taxon>
    </lineage>
</organism>
<evidence type="ECO:0000313" key="3">
    <source>
        <dbReference type="Proteomes" id="UP000078492"/>
    </source>
</evidence>
<feature type="compositionally biased region" description="Pro residues" evidence="1">
    <location>
        <begin position="445"/>
        <end position="454"/>
    </location>
</feature>
<feature type="compositionally biased region" description="Basic and acidic residues" evidence="1">
    <location>
        <begin position="425"/>
        <end position="435"/>
    </location>
</feature>
<feature type="compositionally biased region" description="Polar residues" evidence="1">
    <location>
        <begin position="908"/>
        <end position="917"/>
    </location>
</feature>
<feature type="region of interest" description="Disordered" evidence="1">
    <location>
        <begin position="647"/>
        <end position="726"/>
    </location>
</feature>
<feature type="compositionally biased region" description="Polar residues" evidence="1">
    <location>
        <begin position="926"/>
        <end position="935"/>
    </location>
</feature>
<feature type="compositionally biased region" description="Basic and acidic residues" evidence="1">
    <location>
        <begin position="712"/>
        <end position="722"/>
    </location>
</feature>